<dbReference type="PANTHER" id="PTHR33365:SF4">
    <property type="entry name" value="CYCLOCHLOROTINE BIOSYNTHESIS PROTEIN O"/>
    <property type="match status" value="1"/>
</dbReference>
<evidence type="ECO:0000256" key="9">
    <source>
        <dbReference type="SAM" id="MobiDB-lite"/>
    </source>
</evidence>
<name>A0AAE0IV05_9PEZI</name>
<protein>
    <recommendedName>
        <fullName evidence="13">Oxidase ustYa</fullName>
    </recommendedName>
</protein>
<dbReference type="PANTHER" id="PTHR33365">
    <property type="entry name" value="YALI0B05434P"/>
    <property type="match status" value="1"/>
</dbReference>
<comment type="similarity">
    <text evidence="8">Belongs to the ustYa family.</text>
</comment>
<evidence type="ECO:0000256" key="5">
    <source>
        <dbReference type="ARBA" id="ARBA00023026"/>
    </source>
</evidence>
<reference evidence="11" key="1">
    <citation type="journal article" date="2023" name="Mol. Phylogenet. Evol.">
        <title>Genome-scale phylogeny and comparative genomics of the fungal order Sordariales.</title>
        <authorList>
            <person name="Hensen N."/>
            <person name="Bonometti L."/>
            <person name="Westerberg I."/>
            <person name="Brannstrom I.O."/>
            <person name="Guillou S."/>
            <person name="Cros-Aarteil S."/>
            <person name="Calhoun S."/>
            <person name="Haridas S."/>
            <person name="Kuo A."/>
            <person name="Mondo S."/>
            <person name="Pangilinan J."/>
            <person name="Riley R."/>
            <person name="LaButti K."/>
            <person name="Andreopoulos B."/>
            <person name="Lipzen A."/>
            <person name="Chen C."/>
            <person name="Yan M."/>
            <person name="Daum C."/>
            <person name="Ng V."/>
            <person name="Clum A."/>
            <person name="Steindorff A."/>
            <person name="Ohm R.A."/>
            <person name="Martin F."/>
            <person name="Silar P."/>
            <person name="Natvig D.O."/>
            <person name="Lalanne C."/>
            <person name="Gautier V."/>
            <person name="Ament-Velasquez S.L."/>
            <person name="Kruys A."/>
            <person name="Hutchinson M.I."/>
            <person name="Powell A.J."/>
            <person name="Barry K."/>
            <person name="Miller A.N."/>
            <person name="Grigoriev I.V."/>
            <person name="Debuchy R."/>
            <person name="Gladieux P."/>
            <person name="Hiltunen Thoren M."/>
            <person name="Johannesson H."/>
        </authorList>
    </citation>
    <scope>NUCLEOTIDE SEQUENCE</scope>
    <source>
        <strain evidence="11">SMH4131-1</strain>
    </source>
</reference>
<evidence type="ECO:0000313" key="12">
    <source>
        <dbReference type="Proteomes" id="UP001286456"/>
    </source>
</evidence>
<accession>A0AAE0IV05</accession>
<dbReference type="Proteomes" id="UP001286456">
    <property type="component" value="Unassembled WGS sequence"/>
</dbReference>
<keyword evidence="4 10" id="KW-1133">Transmembrane helix</keyword>
<keyword evidence="7" id="KW-0325">Glycoprotein</keyword>
<keyword evidence="12" id="KW-1185">Reference proteome</keyword>
<evidence type="ECO:0000256" key="10">
    <source>
        <dbReference type="SAM" id="Phobius"/>
    </source>
</evidence>
<sequence>MVSTIRSIIASVQGQRYGPVHSDEEEKVLDNPSPAQDGTITGASGLHTRILLVLVTLLSLGWATTLVCWYRAASPDDNGPLHVYHHTPIPREVFVPVKKVFEPDERYIGGGPEVEKHWDQLVAGHDAVWIENPSQWGLPQGILAPFDHPNTPDPKPQDFYVISILHQLHCLNMVRFQYYQEKNRANTSASPDAFKWKVHVEHCFEYLRVGISCGGDLIIEGNSPIKVGKGHATSVTGWGVEHDCINFERLRQFQIEQEAKYNATWQNPR</sequence>
<comment type="pathway">
    <text evidence="2">Mycotoxin biosynthesis.</text>
</comment>
<dbReference type="EMBL" id="JAUEPO010000002">
    <property type="protein sequence ID" value="KAK3331749.1"/>
    <property type="molecule type" value="Genomic_DNA"/>
</dbReference>
<feature type="region of interest" description="Disordered" evidence="9">
    <location>
        <begin position="16"/>
        <end position="40"/>
    </location>
</feature>
<evidence type="ECO:0000256" key="4">
    <source>
        <dbReference type="ARBA" id="ARBA00022989"/>
    </source>
</evidence>
<organism evidence="11 12">
    <name type="scientific">Cercophora scortea</name>
    <dbReference type="NCBI Taxonomy" id="314031"/>
    <lineage>
        <taxon>Eukaryota</taxon>
        <taxon>Fungi</taxon>
        <taxon>Dikarya</taxon>
        <taxon>Ascomycota</taxon>
        <taxon>Pezizomycotina</taxon>
        <taxon>Sordariomycetes</taxon>
        <taxon>Sordariomycetidae</taxon>
        <taxon>Sordariales</taxon>
        <taxon>Lasiosphaeriaceae</taxon>
        <taxon>Cercophora</taxon>
    </lineage>
</organism>
<feature type="transmembrane region" description="Helical" evidence="10">
    <location>
        <begin position="50"/>
        <end position="72"/>
    </location>
</feature>
<reference evidence="11" key="2">
    <citation type="submission" date="2023-06" db="EMBL/GenBank/DDBJ databases">
        <authorList>
            <consortium name="Lawrence Berkeley National Laboratory"/>
            <person name="Haridas S."/>
            <person name="Hensen N."/>
            <person name="Bonometti L."/>
            <person name="Westerberg I."/>
            <person name="Brannstrom I.O."/>
            <person name="Guillou S."/>
            <person name="Cros-Aarteil S."/>
            <person name="Calhoun S."/>
            <person name="Kuo A."/>
            <person name="Mondo S."/>
            <person name="Pangilinan J."/>
            <person name="Riley R."/>
            <person name="Labutti K."/>
            <person name="Andreopoulos B."/>
            <person name="Lipzen A."/>
            <person name="Chen C."/>
            <person name="Yanf M."/>
            <person name="Daum C."/>
            <person name="Ng V."/>
            <person name="Clum A."/>
            <person name="Steindorff A."/>
            <person name="Ohm R."/>
            <person name="Martin F."/>
            <person name="Silar P."/>
            <person name="Natvig D."/>
            <person name="Lalanne C."/>
            <person name="Gautier V."/>
            <person name="Ament-Velasquez S.L."/>
            <person name="Kruys A."/>
            <person name="Hutchinson M.I."/>
            <person name="Powell A.J."/>
            <person name="Barry K."/>
            <person name="Miller A.N."/>
            <person name="Grigoriev I.V."/>
            <person name="Debuchy R."/>
            <person name="Gladieux P."/>
            <person name="Thoren M.H."/>
            <person name="Johannesson H."/>
        </authorList>
    </citation>
    <scope>NUCLEOTIDE SEQUENCE</scope>
    <source>
        <strain evidence="11">SMH4131-1</strain>
    </source>
</reference>
<evidence type="ECO:0000256" key="7">
    <source>
        <dbReference type="ARBA" id="ARBA00023180"/>
    </source>
</evidence>
<comment type="subcellular location">
    <subcellularLocation>
        <location evidence="1">Membrane</location>
        <topology evidence="1">Single-pass membrane protein</topology>
    </subcellularLocation>
</comment>
<evidence type="ECO:0000256" key="6">
    <source>
        <dbReference type="ARBA" id="ARBA00023136"/>
    </source>
</evidence>
<dbReference type="Pfam" id="PF11807">
    <property type="entry name" value="UstYa"/>
    <property type="match status" value="1"/>
</dbReference>
<gene>
    <name evidence="11" type="ORF">B0T19DRAFT_354965</name>
</gene>
<keyword evidence="5" id="KW-0843">Virulence</keyword>
<evidence type="ECO:0000256" key="3">
    <source>
        <dbReference type="ARBA" id="ARBA00022692"/>
    </source>
</evidence>
<keyword evidence="3 10" id="KW-0812">Transmembrane</keyword>
<comment type="caution">
    <text evidence="11">The sequence shown here is derived from an EMBL/GenBank/DDBJ whole genome shotgun (WGS) entry which is preliminary data.</text>
</comment>
<keyword evidence="6 10" id="KW-0472">Membrane</keyword>
<evidence type="ECO:0000313" key="11">
    <source>
        <dbReference type="EMBL" id="KAK3331749.1"/>
    </source>
</evidence>
<evidence type="ECO:0000256" key="2">
    <source>
        <dbReference type="ARBA" id="ARBA00004685"/>
    </source>
</evidence>
<dbReference type="InterPro" id="IPR021765">
    <property type="entry name" value="UstYa-like"/>
</dbReference>
<evidence type="ECO:0000256" key="8">
    <source>
        <dbReference type="ARBA" id="ARBA00035112"/>
    </source>
</evidence>
<evidence type="ECO:0000256" key="1">
    <source>
        <dbReference type="ARBA" id="ARBA00004167"/>
    </source>
</evidence>
<proteinExistence type="inferred from homology"/>
<dbReference type="GO" id="GO:0016020">
    <property type="term" value="C:membrane"/>
    <property type="evidence" value="ECO:0007669"/>
    <property type="project" value="UniProtKB-SubCell"/>
</dbReference>
<dbReference type="GO" id="GO:0043386">
    <property type="term" value="P:mycotoxin biosynthetic process"/>
    <property type="evidence" value="ECO:0007669"/>
    <property type="project" value="InterPro"/>
</dbReference>
<dbReference type="AlphaFoldDB" id="A0AAE0IV05"/>
<evidence type="ECO:0008006" key="13">
    <source>
        <dbReference type="Google" id="ProtNLM"/>
    </source>
</evidence>